<dbReference type="EMBL" id="EF558549">
    <property type="protein sequence ID" value="ABT17424.1"/>
    <property type="molecule type" value="Genomic_DNA"/>
</dbReference>
<dbReference type="AlphaFoldDB" id="A7U0Z3"/>
<reference evidence="1" key="1">
    <citation type="journal article" date="2007" name="BMC Evol. Biol.">
        <title>Evolution of rhodopsin ion pumps in haloarchaea.</title>
        <authorList>
            <person name="Sharma A.K."/>
            <person name="Walsh D.A."/>
            <person name="Bapteste E."/>
            <person name="Rodriguez-Valera F."/>
            <person name="Ford Doolittle W."/>
            <person name="Papke R.T."/>
        </authorList>
    </citation>
    <scope>NUCLEOTIDE SEQUENCE</scope>
    <source>
        <strain evidence="1">TP009</strain>
    </source>
</reference>
<gene>
    <name evidence="1" type="primary">TP009.27</name>
</gene>
<sequence length="103" mass="11663">MRSNIGLLLHPNAGIYKYLPCLPPSRPRRSLAVFGHKLTILKLSPSRADRRVSQPGLTPFISVTYENSRRFVRLASALRARHCPAGSDRAWVAPRRTERDLTE</sequence>
<protein>
    <submittedName>
        <fullName evidence="1">Uncharacterized protein TP009.27</fullName>
    </submittedName>
</protein>
<name>A7U0Z3_9EURY</name>
<evidence type="ECO:0000313" key="1">
    <source>
        <dbReference type="EMBL" id="ABT17424.1"/>
    </source>
</evidence>
<proteinExistence type="predicted"/>
<accession>A7U0Z3</accession>
<organism evidence="1">
    <name type="scientific">Halorubrum sp. TP009</name>
    <dbReference type="NCBI Taxonomy" id="447099"/>
    <lineage>
        <taxon>Archaea</taxon>
        <taxon>Methanobacteriati</taxon>
        <taxon>Methanobacteriota</taxon>
        <taxon>Stenosarchaea group</taxon>
        <taxon>Halobacteria</taxon>
        <taxon>Halobacteriales</taxon>
        <taxon>Haloferacaceae</taxon>
        <taxon>Halorubrum</taxon>
    </lineage>
</organism>